<proteinExistence type="predicted"/>
<gene>
    <name evidence="7" type="ORF">K452DRAFT_293604</name>
</gene>
<evidence type="ECO:0008006" key="9">
    <source>
        <dbReference type="Google" id="ProtNLM"/>
    </source>
</evidence>
<keyword evidence="8" id="KW-1185">Reference proteome</keyword>
<dbReference type="AlphaFoldDB" id="A0A6A6BUV6"/>
<dbReference type="Proteomes" id="UP000799438">
    <property type="component" value="Unassembled WGS sequence"/>
</dbReference>
<dbReference type="GeneID" id="54299092"/>
<dbReference type="InterPro" id="IPR021013">
    <property type="entry name" value="ATPase_Vma12"/>
</dbReference>
<evidence type="ECO:0000256" key="3">
    <source>
        <dbReference type="ARBA" id="ARBA00022824"/>
    </source>
</evidence>
<evidence type="ECO:0000256" key="1">
    <source>
        <dbReference type="ARBA" id="ARBA00004477"/>
    </source>
</evidence>
<keyword evidence="5 6" id="KW-0472">Membrane</keyword>
<protein>
    <recommendedName>
        <fullName evidence="9">Endoplasmic reticulum-based factor for assembly of V-ATPase</fullName>
    </recommendedName>
</protein>
<evidence type="ECO:0000313" key="8">
    <source>
        <dbReference type="Proteomes" id="UP000799438"/>
    </source>
</evidence>
<evidence type="ECO:0000256" key="5">
    <source>
        <dbReference type="ARBA" id="ARBA00023136"/>
    </source>
</evidence>
<evidence type="ECO:0000313" key="7">
    <source>
        <dbReference type="EMBL" id="KAF2147133.1"/>
    </source>
</evidence>
<keyword evidence="2 6" id="KW-0812">Transmembrane</keyword>
<evidence type="ECO:0000256" key="6">
    <source>
        <dbReference type="SAM" id="Phobius"/>
    </source>
</evidence>
<dbReference type="EMBL" id="ML995474">
    <property type="protein sequence ID" value="KAF2147133.1"/>
    <property type="molecule type" value="Genomic_DNA"/>
</dbReference>
<dbReference type="PANTHER" id="PTHR31394">
    <property type="entry name" value="TRANSMEMBRANE PROTEIN 199"/>
    <property type="match status" value="1"/>
</dbReference>
<evidence type="ECO:0000256" key="4">
    <source>
        <dbReference type="ARBA" id="ARBA00022989"/>
    </source>
</evidence>
<organism evidence="7 8">
    <name type="scientific">Aplosporella prunicola CBS 121167</name>
    <dbReference type="NCBI Taxonomy" id="1176127"/>
    <lineage>
        <taxon>Eukaryota</taxon>
        <taxon>Fungi</taxon>
        <taxon>Dikarya</taxon>
        <taxon>Ascomycota</taxon>
        <taxon>Pezizomycotina</taxon>
        <taxon>Dothideomycetes</taxon>
        <taxon>Dothideomycetes incertae sedis</taxon>
        <taxon>Botryosphaeriales</taxon>
        <taxon>Aplosporellaceae</taxon>
        <taxon>Aplosporella</taxon>
    </lineage>
</organism>
<comment type="subcellular location">
    <subcellularLocation>
        <location evidence="1">Endoplasmic reticulum membrane</location>
        <topology evidence="1">Multi-pass membrane protein</topology>
    </subcellularLocation>
</comment>
<dbReference type="GO" id="GO:0070072">
    <property type="term" value="P:vacuolar proton-transporting V-type ATPase complex assembly"/>
    <property type="evidence" value="ECO:0007669"/>
    <property type="project" value="InterPro"/>
</dbReference>
<feature type="transmembrane region" description="Helical" evidence="6">
    <location>
        <begin position="157"/>
        <end position="177"/>
    </location>
</feature>
<name>A0A6A6BUV6_9PEZI</name>
<dbReference type="PANTHER" id="PTHR31394:SF1">
    <property type="entry name" value="TRANSMEMBRANE PROTEIN 199"/>
    <property type="match status" value="1"/>
</dbReference>
<feature type="transmembrane region" description="Helical" evidence="6">
    <location>
        <begin position="189"/>
        <end position="208"/>
    </location>
</feature>
<dbReference type="Pfam" id="PF11712">
    <property type="entry name" value="Vma12"/>
    <property type="match status" value="1"/>
</dbReference>
<dbReference type="OrthoDB" id="19981at2759"/>
<evidence type="ECO:0000256" key="2">
    <source>
        <dbReference type="ARBA" id="ARBA00022692"/>
    </source>
</evidence>
<keyword evidence="4 6" id="KW-1133">Transmembrane helix</keyword>
<dbReference type="RefSeq" id="XP_033402841.1">
    <property type="nucleotide sequence ID" value="XM_033541596.1"/>
</dbReference>
<accession>A0A6A6BUV6</accession>
<sequence>MTPAVVQAVHAWHRLADDQQQRELPQQPELAAPAPGAPISHAQLLRISSFLTTAKSSSDEPGPPAIRLNDLLRGARIYVPPPPPKPEPTPEYKALMARLRASQESLAYSLLLTPPTAHTPSTLPRATPHAHSPATLAATAAAQEADEATYADVNRQLALIANVLISIVACSVALWIAARHWSVPRRLALSMGGSILVAVAEVAIYAGYIRRVREAKEEEKVRAGRERREVESVWVIGKGGETRAVKEGEGGEAVEVVGGREVASGVHVDAAGEEAVRRRKGPQT</sequence>
<dbReference type="GO" id="GO:0005789">
    <property type="term" value="C:endoplasmic reticulum membrane"/>
    <property type="evidence" value="ECO:0007669"/>
    <property type="project" value="UniProtKB-SubCell"/>
</dbReference>
<keyword evidence="3" id="KW-0256">Endoplasmic reticulum</keyword>
<reference evidence="7" key="1">
    <citation type="journal article" date="2020" name="Stud. Mycol.">
        <title>101 Dothideomycetes genomes: a test case for predicting lifestyles and emergence of pathogens.</title>
        <authorList>
            <person name="Haridas S."/>
            <person name="Albert R."/>
            <person name="Binder M."/>
            <person name="Bloem J."/>
            <person name="Labutti K."/>
            <person name="Salamov A."/>
            <person name="Andreopoulos B."/>
            <person name="Baker S."/>
            <person name="Barry K."/>
            <person name="Bills G."/>
            <person name="Bluhm B."/>
            <person name="Cannon C."/>
            <person name="Castanera R."/>
            <person name="Culley D."/>
            <person name="Daum C."/>
            <person name="Ezra D."/>
            <person name="Gonzalez J."/>
            <person name="Henrissat B."/>
            <person name="Kuo A."/>
            <person name="Liang C."/>
            <person name="Lipzen A."/>
            <person name="Lutzoni F."/>
            <person name="Magnuson J."/>
            <person name="Mondo S."/>
            <person name="Nolan M."/>
            <person name="Ohm R."/>
            <person name="Pangilinan J."/>
            <person name="Park H.-J."/>
            <person name="Ramirez L."/>
            <person name="Alfaro M."/>
            <person name="Sun H."/>
            <person name="Tritt A."/>
            <person name="Yoshinaga Y."/>
            <person name="Zwiers L.-H."/>
            <person name="Turgeon B."/>
            <person name="Goodwin S."/>
            <person name="Spatafora J."/>
            <person name="Crous P."/>
            <person name="Grigoriev I."/>
        </authorList>
    </citation>
    <scope>NUCLEOTIDE SEQUENCE</scope>
    <source>
        <strain evidence="7">CBS 121167</strain>
    </source>
</reference>